<gene>
    <name evidence="2" type="ORF">MRATA1EN1_LOCUS12926</name>
</gene>
<evidence type="ECO:0000256" key="1">
    <source>
        <dbReference type="SAM" id="MobiDB-lite"/>
    </source>
</evidence>
<organism evidence="2 3">
    <name type="scientific">Rangifer tarandus platyrhynchus</name>
    <name type="common">Svalbard reindeer</name>
    <dbReference type="NCBI Taxonomy" id="3082113"/>
    <lineage>
        <taxon>Eukaryota</taxon>
        <taxon>Metazoa</taxon>
        <taxon>Chordata</taxon>
        <taxon>Craniata</taxon>
        <taxon>Vertebrata</taxon>
        <taxon>Euteleostomi</taxon>
        <taxon>Mammalia</taxon>
        <taxon>Eutheria</taxon>
        <taxon>Laurasiatheria</taxon>
        <taxon>Artiodactyla</taxon>
        <taxon>Ruminantia</taxon>
        <taxon>Pecora</taxon>
        <taxon>Cervidae</taxon>
        <taxon>Odocoileinae</taxon>
        <taxon>Rangifer</taxon>
    </lineage>
</organism>
<dbReference type="Proteomes" id="UP001176941">
    <property type="component" value="Chromosome 21"/>
</dbReference>
<dbReference type="EMBL" id="OX459957">
    <property type="protein sequence ID" value="CAI9163964.1"/>
    <property type="molecule type" value="Genomic_DNA"/>
</dbReference>
<protein>
    <submittedName>
        <fullName evidence="2">Uncharacterized protein</fullName>
    </submittedName>
</protein>
<feature type="region of interest" description="Disordered" evidence="1">
    <location>
        <begin position="139"/>
        <end position="205"/>
    </location>
</feature>
<feature type="compositionally biased region" description="Low complexity" evidence="1">
    <location>
        <begin position="144"/>
        <end position="160"/>
    </location>
</feature>
<proteinExistence type="predicted"/>
<evidence type="ECO:0000313" key="3">
    <source>
        <dbReference type="Proteomes" id="UP001176941"/>
    </source>
</evidence>
<accession>A0ABN8YW92</accession>
<sequence>MLTLTQREALPLALDASISSTATPGPRRPHALGSVSHGAPPAQFLCQMGAGGPAHTLGGRDQVFSRRASQVVWVFELLHPRVVPECHPCPACSPADISSVVLETQRLTQLSALRAPAPLMDQHHQRRCRCRDPECPQRLSTRGPSPVSVSAASAPAAPSSWGDPDSFPALLSAGRPARSQPRSCTTGNSSLCPPRSPGGPQSLVV</sequence>
<evidence type="ECO:0000313" key="2">
    <source>
        <dbReference type="EMBL" id="CAI9163964.1"/>
    </source>
</evidence>
<reference evidence="2" key="1">
    <citation type="submission" date="2023-04" db="EMBL/GenBank/DDBJ databases">
        <authorList>
            <consortium name="ELIXIR-Norway"/>
        </authorList>
    </citation>
    <scope>NUCLEOTIDE SEQUENCE [LARGE SCALE GENOMIC DNA]</scope>
</reference>
<feature type="compositionally biased region" description="Polar residues" evidence="1">
    <location>
        <begin position="180"/>
        <end position="191"/>
    </location>
</feature>
<keyword evidence="3" id="KW-1185">Reference proteome</keyword>
<name>A0ABN8YW92_RANTA</name>